<dbReference type="EMBL" id="GEGO01006975">
    <property type="protein sequence ID" value="JAR88429.1"/>
    <property type="molecule type" value="Transcribed_RNA"/>
</dbReference>
<protein>
    <submittedName>
        <fullName evidence="1">Putative transposase</fullName>
    </submittedName>
</protein>
<sequence>GCNTNPNVYQFTSGLKHIGIKKLFKLLNSGNVEDDNAGLLHEMSIFSLHESSIADHVECPQVENFPPLEEISELASDIKSNIIDNSATYYVGGYLIKLFLEKTTQSCVCYRLLKDESGNLTRSHQYFLMLKAYHVPGELFENLVVPSEAAFNFILQLEHHFLAIIERMAHVRGVCDALFHTLSGVGAFRLCSEECHNRFLSMFCRIRLCWHVRFINRNLDKVRLHSSVAGRQLDKFNG</sequence>
<dbReference type="AlphaFoldDB" id="A0A147BCE4"/>
<name>A0A147BCE4_IXORI</name>
<feature type="non-terminal residue" evidence="1">
    <location>
        <position position="1"/>
    </location>
</feature>
<accession>A0A147BCE4</accession>
<proteinExistence type="predicted"/>
<organism evidence="1">
    <name type="scientific">Ixodes ricinus</name>
    <name type="common">Common tick</name>
    <name type="synonym">Acarus ricinus</name>
    <dbReference type="NCBI Taxonomy" id="34613"/>
    <lineage>
        <taxon>Eukaryota</taxon>
        <taxon>Metazoa</taxon>
        <taxon>Ecdysozoa</taxon>
        <taxon>Arthropoda</taxon>
        <taxon>Chelicerata</taxon>
        <taxon>Arachnida</taxon>
        <taxon>Acari</taxon>
        <taxon>Parasitiformes</taxon>
        <taxon>Ixodida</taxon>
        <taxon>Ixodoidea</taxon>
        <taxon>Ixodidae</taxon>
        <taxon>Ixodinae</taxon>
        <taxon>Ixodes</taxon>
    </lineage>
</organism>
<reference evidence="1" key="1">
    <citation type="journal article" date="2018" name="PLoS Negl. Trop. Dis.">
        <title>Sialome diversity of ticks revealed by RNAseq of single tick salivary glands.</title>
        <authorList>
            <person name="Perner J."/>
            <person name="Kropackova S."/>
            <person name="Kopacek P."/>
            <person name="Ribeiro J.M."/>
        </authorList>
    </citation>
    <scope>NUCLEOTIDE SEQUENCE</scope>
    <source>
        <strain evidence="1">Siblings of single egg batch collected in Ceske Budejovice</strain>
        <tissue evidence="1">Salivary glands</tissue>
    </source>
</reference>
<evidence type="ECO:0000313" key="1">
    <source>
        <dbReference type="EMBL" id="JAR88429.1"/>
    </source>
</evidence>